<name>A0A9D0ZR80_9FIRM</name>
<comment type="caution">
    <text evidence="1">The sequence shown here is derived from an EMBL/GenBank/DDBJ whole genome shotgun (WGS) entry which is preliminary data.</text>
</comment>
<gene>
    <name evidence="1" type="ORF">IAB27_05345</name>
</gene>
<dbReference type="EMBL" id="DVFV01000096">
    <property type="protein sequence ID" value="HIQ91028.1"/>
    <property type="molecule type" value="Genomic_DNA"/>
</dbReference>
<reference evidence="1" key="2">
    <citation type="journal article" date="2021" name="PeerJ">
        <title>Extensive microbial diversity within the chicken gut microbiome revealed by metagenomics and culture.</title>
        <authorList>
            <person name="Gilroy R."/>
            <person name="Ravi A."/>
            <person name="Getino M."/>
            <person name="Pursley I."/>
            <person name="Horton D.L."/>
            <person name="Alikhan N.F."/>
            <person name="Baker D."/>
            <person name="Gharbi K."/>
            <person name="Hall N."/>
            <person name="Watson M."/>
            <person name="Adriaenssens E.M."/>
            <person name="Foster-Nyarko E."/>
            <person name="Jarju S."/>
            <person name="Secka A."/>
            <person name="Antonio M."/>
            <person name="Oren A."/>
            <person name="Chaudhuri R.R."/>
            <person name="La Ragione R."/>
            <person name="Hildebrand F."/>
            <person name="Pallen M.J."/>
        </authorList>
    </citation>
    <scope>NUCLEOTIDE SEQUENCE</scope>
    <source>
        <strain evidence="1">CHK147-3167</strain>
    </source>
</reference>
<organism evidence="1 2">
    <name type="scientific">Candidatus Coprosoma intestinipullorum</name>
    <dbReference type="NCBI Taxonomy" id="2840752"/>
    <lineage>
        <taxon>Bacteria</taxon>
        <taxon>Bacillati</taxon>
        <taxon>Bacillota</taxon>
        <taxon>Bacillota incertae sedis</taxon>
        <taxon>Candidatus Coprosoma</taxon>
    </lineage>
</organism>
<proteinExistence type="predicted"/>
<dbReference type="AlphaFoldDB" id="A0A9D0ZR80"/>
<sequence>MLKKIGDIYRNNYSGYIDTKYFIYIGMQGELAKGLEYVKGRGWRKCLYNLNNKLIDGTPAFKKIAHSDFMQVAKKDLELIKECDK</sequence>
<protein>
    <submittedName>
        <fullName evidence="1">Uncharacterized protein</fullName>
    </submittedName>
</protein>
<evidence type="ECO:0000313" key="1">
    <source>
        <dbReference type="EMBL" id="HIQ91028.1"/>
    </source>
</evidence>
<evidence type="ECO:0000313" key="2">
    <source>
        <dbReference type="Proteomes" id="UP000886786"/>
    </source>
</evidence>
<accession>A0A9D0ZR80</accession>
<dbReference type="Proteomes" id="UP000886786">
    <property type="component" value="Unassembled WGS sequence"/>
</dbReference>
<reference evidence="1" key="1">
    <citation type="submission" date="2020-10" db="EMBL/GenBank/DDBJ databases">
        <authorList>
            <person name="Gilroy R."/>
        </authorList>
    </citation>
    <scope>NUCLEOTIDE SEQUENCE</scope>
    <source>
        <strain evidence="1">CHK147-3167</strain>
    </source>
</reference>